<sequence>MKIHRETILPLPEPFYELLERQLAALNHPDLNSVTFNYRDPDYSYESGGYHPVEINLYRQDDCWYLNYFTDFAYCGGPFPELEKEMEVLFREKQVYNSFFGSCYLEHADSQVRLLLENFCNYVEMEVYQVQVSAD</sequence>
<dbReference type="KEGG" id="sbj:CF168_11700"/>
<proteinExistence type="predicted"/>
<dbReference type="AlphaFoldDB" id="A0A220UNI5"/>
<dbReference type="InterPro" id="IPR021248">
    <property type="entry name" value="DUF2787"/>
</dbReference>
<evidence type="ECO:0000313" key="1">
    <source>
        <dbReference type="EMBL" id="ASK69476.1"/>
    </source>
</evidence>
<gene>
    <name evidence="1" type="ORF">CF168_11700</name>
</gene>
<dbReference type="Pfam" id="PF10980">
    <property type="entry name" value="DUF2787"/>
    <property type="match status" value="1"/>
</dbReference>
<evidence type="ECO:0008006" key="3">
    <source>
        <dbReference type="Google" id="ProtNLM"/>
    </source>
</evidence>
<organism evidence="1 2">
    <name type="scientific">Shewanella bicestrii</name>
    <dbReference type="NCBI Taxonomy" id="2018305"/>
    <lineage>
        <taxon>Bacteria</taxon>
        <taxon>Pseudomonadati</taxon>
        <taxon>Pseudomonadota</taxon>
        <taxon>Gammaproteobacteria</taxon>
        <taxon>Alteromonadales</taxon>
        <taxon>Shewanellaceae</taxon>
        <taxon>Shewanella</taxon>
    </lineage>
</organism>
<dbReference type="EMBL" id="CP022358">
    <property type="protein sequence ID" value="ASK69476.1"/>
    <property type="molecule type" value="Genomic_DNA"/>
</dbReference>
<accession>A0A220UNI5</accession>
<protein>
    <recommendedName>
        <fullName evidence="3">DUF2787 domain-containing protein</fullName>
    </recommendedName>
</protein>
<name>A0A220UNI5_9GAMM</name>
<dbReference type="Gene3D" id="3.10.450.430">
    <property type="entry name" value="Protein of unknown function DUF2787"/>
    <property type="match status" value="1"/>
</dbReference>
<reference evidence="1 2" key="1">
    <citation type="submission" date="2017-07" db="EMBL/GenBank/DDBJ databases">
        <title>Phenotypical and genomic characterization of a clinical isolate of Shewanella bicestrii sp. nov. producing an extended-spectrum beta-lactamase and a new oxacillinase variant.</title>
        <authorList>
            <person name="Jousset A.B."/>
            <person name="Bonnin R.A."/>
            <person name="Girlich D."/>
            <person name="Dabos L."/>
            <person name="Potron A."/>
            <person name="Dortet L."/>
            <person name="Glaser P."/>
            <person name="Naas T."/>
        </authorList>
    </citation>
    <scope>NUCLEOTIDE SEQUENCE [LARGE SCALE GENOMIC DNA]</scope>
    <source>
        <strain evidence="1 2">JAB-1</strain>
    </source>
</reference>
<evidence type="ECO:0000313" key="2">
    <source>
        <dbReference type="Proteomes" id="UP000198367"/>
    </source>
</evidence>
<dbReference type="RefSeq" id="WP_089067953.1">
    <property type="nucleotide sequence ID" value="NZ_CP022358.1"/>
</dbReference>
<dbReference type="PANTHER" id="PTHR38978">
    <property type="entry name" value="DUF2787 DOMAIN-CONTAINING PROTEIN"/>
    <property type="match status" value="1"/>
</dbReference>
<dbReference type="Proteomes" id="UP000198367">
    <property type="component" value="Chromosome"/>
</dbReference>
<keyword evidence="2" id="KW-1185">Reference proteome</keyword>
<dbReference type="PANTHER" id="PTHR38978:SF2">
    <property type="entry name" value="DUF2787 DOMAIN-CONTAINING PROTEIN"/>
    <property type="match status" value="1"/>
</dbReference>